<organism evidence="15 16">
    <name type="scientific">Phoenix dactylifera</name>
    <name type="common">Date palm</name>
    <dbReference type="NCBI Taxonomy" id="42345"/>
    <lineage>
        <taxon>Eukaryota</taxon>
        <taxon>Viridiplantae</taxon>
        <taxon>Streptophyta</taxon>
        <taxon>Embryophyta</taxon>
        <taxon>Tracheophyta</taxon>
        <taxon>Spermatophyta</taxon>
        <taxon>Magnoliopsida</taxon>
        <taxon>Liliopsida</taxon>
        <taxon>Arecaceae</taxon>
        <taxon>Coryphoideae</taxon>
        <taxon>Phoeniceae</taxon>
        <taxon>Phoenix</taxon>
    </lineage>
</organism>
<accession>A0A8B9ALP0</accession>
<evidence type="ECO:0000256" key="12">
    <source>
        <dbReference type="SAM" id="SignalP"/>
    </source>
</evidence>
<dbReference type="PANTHER" id="PTHR22897:SF8">
    <property type="entry name" value="SULFHYDRYL OXIDASE"/>
    <property type="match status" value="1"/>
</dbReference>
<dbReference type="Pfam" id="PF04777">
    <property type="entry name" value="Evr1_Alr"/>
    <property type="match status" value="1"/>
</dbReference>
<dbReference type="GO" id="GO:0003756">
    <property type="term" value="F:protein disulfide isomerase activity"/>
    <property type="evidence" value="ECO:0007669"/>
    <property type="project" value="TreeGrafter"/>
</dbReference>
<evidence type="ECO:0000256" key="4">
    <source>
        <dbReference type="ARBA" id="ARBA00022630"/>
    </source>
</evidence>
<dbReference type="GO" id="GO:0005615">
    <property type="term" value="C:extracellular space"/>
    <property type="evidence" value="ECO:0007669"/>
    <property type="project" value="TreeGrafter"/>
</dbReference>
<dbReference type="FunFam" id="1.20.120.310:FF:000004">
    <property type="entry name" value="Sulfhydryl oxidase"/>
    <property type="match status" value="1"/>
</dbReference>
<evidence type="ECO:0000313" key="16">
    <source>
        <dbReference type="RefSeq" id="XP_038987646.1"/>
    </source>
</evidence>
<dbReference type="GO" id="GO:0006457">
    <property type="term" value="P:protein folding"/>
    <property type="evidence" value="ECO:0007669"/>
    <property type="project" value="TreeGrafter"/>
</dbReference>
<dbReference type="GO" id="GO:0016971">
    <property type="term" value="F:flavin-dependent sulfhydryl oxidase activity"/>
    <property type="evidence" value="ECO:0007669"/>
    <property type="project" value="InterPro"/>
</dbReference>
<reference evidence="16" key="2">
    <citation type="submission" date="2025-08" db="UniProtKB">
        <authorList>
            <consortium name="RefSeq"/>
        </authorList>
    </citation>
    <scope>IDENTIFICATION</scope>
    <source>
        <tissue evidence="16">Young leaves</tissue>
    </source>
</reference>
<evidence type="ECO:0000256" key="6">
    <source>
        <dbReference type="ARBA" id="ARBA00022827"/>
    </source>
</evidence>
<keyword evidence="11" id="KW-1133">Transmembrane helix</keyword>
<dbReference type="InterPro" id="IPR039798">
    <property type="entry name" value="Sulfhydryl_oxidase"/>
</dbReference>
<evidence type="ECO:0000256" key="8">
    <source>
        <dbReference type="ARBA" id="ARBA00023157"/>
    </source>
</evidence>
<evidence type="ECO:0000259" key="14">
    <source>
        <dbReference type="PROSITE" id="PS51352"/>
    </source>
</evidence>
<protein>
    <recommendedName>
        <fullName evidence="11">Sulfhydryl oxidase</fullName>
        <ecNumber evidence="11">1.8.3.2</ecNumber>
    </recommendedName>
</protein>
<feature type="transmembrane region" description="Helical" evidence="11">
    <location>
        <begin position="477"/>
        <end position="501"/>
    </location>
</feature>
<dbReference type="InterPro" id="IPR036249">
    <property type="entry name" value="Thioredoxin-like_sf"/>
</dbReference>
<evidence type="ECO:0000313" key="15">
    <source>
        <dbReference type="Proteomes" id="UP000228380"/>
    </source>
</evidence>
<sequence>MSIPNSSSDVVLLLSLLLLSGIVSSAGNRRSLLRSLGDGPDLPDAAVDLNSSNFIRVLKESPAAFAVVEFFANWCPACRNYKPHYEKVARLFNGPDAPHPGIVIMTRVDCAMKMNKNLCGSFSVRHYPMLLWGPPPKFASGQWDPKKEKSEIQLIDDERTADHLLNWINKRIGSTFNLDDKKYDNENTFPRNASDPEQIARAIYDVEEATAGAFDIILEHKMIKSETQAPLIKFFQLLVTHHPSKRCRRGSAEILVNFDDMWPSNLFPVSSQEITTLQERNRLKSYLICGKEVPRGYWIFCRGSQNDTRGFSCGLWVLLHSLSVRVVDGESHLAFTAICDFIHNFFICEECRGHFYEMCSSVSVPFKTTHDLSLWLWNTHNKVNERLMKEEKAFGTGDPMFPKIIWPPKQLCPSCYLSSSRKRTGTSQVDWNEDEVFKFLVQYYGKTLVSSYKDASLRSNRNDEPGADDSTTSTNAVAVPLGAALAISFASCAFGVLACFWRTQQKNRKYLHQLNSLKNI</sequence>
<dbReference type="GeneID" id="103716811"/>
<dbReference type="PROSITE" id="PS51352">
    <property type="entry name" value="THIOREDOXIN_2"/>
    <property type="match status" value="1"/>
</dbReference>
<keyword evidence="3" id="KW-0964">Secreted</keyword>
<dbReference type="InterPro" id="IPR036774">
    <property type="entry name" value="ERV/ALR_sulphydryl_oxid_sf"/>
</dbReference>
<evidence type="ECO:0000256" key="10">
    <source>
        <dbReference type="ARBA" id="ARBA00023284"/>
    </source>
</evidence>
<evidence type="ECO:0000259" key="13">
    <source>
        <dbReference type="PROSITE" id="PS51324"/>
    </source>
</evidence>
<keyword evidence="4 11" id="KW-0285">Flavoprotein</keyword>
<keyword evidence="10" id="KW-0676">Redox-active center</keyword>
<dbReference type="SUPFAM" id="SSF69000">
    <property type="entry name" value="FAD-dependent thiol oxidase"/>
    <property type="match status" value="1"/>
</dbReference>
<dbReference type="Proteomes" id="UP000228380">
    <property type="component" value="Chromosome 11"/>
</dbReference>
<dbReference type="Gene3D" id="1.20.120.310">
    <property type="entry name" value="ERV/ALR sulfhydryl oxidase domain"/>
    <property type="match status" value="1"/>
</dbReference>
<comment type="cofactor">
    <cofactor evidence="1 11">
        <name>FAD</name>
        <dbReference type="ChEBI" id="CHEBI:57692"/>
    </cofactor>
</comment>
<dbReference type="AlphaFoldDB" id="A0A8B9ALP0"/>
<dbReference type="KEGG" id="pda:103716811"/>
<feature type="domain" description="ERV/ALR sulfhydryl oxidase" evidence="13">
    <location>
        <begin position="304"/>
        <end position="406"/>
    </location>
</feature>
<dbReference type="InterPro" id="IPR013766">
    <property type="entry name" value="Thioredoxin_domain"/>
</dbReference>
<comment type="catalytic activity">
    <reaction evidence="11">
        <text>2 R'C(R)SH + O2 = R'C(R)S-S(R)CR' + H2O2</text>
        <dbReference type="Rhea" id="RHEA:17357"/>
        <dbReference type="ChEBI" id="CHEBI:15379"/>
        <dbReference type="ChEBI" id="CHEBI:16240"/>
        <dbReference type="ChEBI" id="CHEBI:16520"/>
        <dbReference type="ChEBI" id="CHEBI:17412"/>
        <dbReference type="EC" id="1.8.3.2"/>
    </reaction>
</comment>
<evidence type="ECO:0000256" key="1">
    <source>
        <dbReference type="ARBA" id="ARBA00001974"/>
    </source>
</evidence>
<feature type="chain" id="PRO_5034027181" description="Sulfhydryl oxidase" evidence="12">
    <location>
        <begin position="26"/>
        <end position="520"/>
    </location>
</feature>
<name>A0A8B9ALP0_PHODC</name>
<keyword evidence="5 12" id="KW-0732">Signal</keyword>
<dbReference type="InterPro" id="IPR017937">
    <property type="entry name" value="Thioredoxin_CS"/>
</dbReference>
<dbReference type="InterPro" id="IPR017905">
    <property type="entry name" value="ERV/ALR_sulphydryl_oxidase"/>
</dbReference>
<evidence type="ECO:0000256" key="11">
    <source>
        <dbReference type="RuleBase" id="RU371123"/>
    </source>
</evidence>
<reference evidence="15" key="1">
    <citation type="journal article" date="2019" name="Nat. Commun.">
        <title>Genome-wide association mapping of date palm fruit traits.</title>
        <authorList>
            <person name="Hazzouri K.M."/>
            <person name="Gros-Balthazard M."/>
            <person name="Flowers J.M."/>
            <person name="Copetti D."/>
            <person name="Lemansour A."/>
            <person name="Lebrun M."/>
            <person name="Masmoudi K."/>
            <person name="Ferrand S."/>
            <person name="Dhar M.I."/>
            <person name="Fresquez Z.A."/>
            <person name="Rosas U."/>
            <person name="Zhang J."/>
            <person name="Talag J."/>
            <person name="Lee S."/>
            <person name="Kudrna D."/>
            <person name="Powell R.F."/>
            <person name="Leitch I.J."/>
            <person name="Krueger R.R."/>
            <person name="Wing R.A."/>
            <person name="Amiri K.M.A."/>
            <person name="Purugganan M.D."/>
        </authorList>
    </citation>
    <scope>NUCLEOTIDE SEQUENCE [LARGE SCALE GENOMIC DNA]</scope>
    <source>
        <strain evidence="15">cv. Khalas</strain>
    </source>
</reference>
<feature type="domain" description="Thioredoxin" evidence="14">
    <location>
        <begin position="36"/>
        <end position="173"/>
    </location>
</feature>
<keyword evidence="11" id="KW-0812">Transmembrane</keyword>
<keyword evidence="6 11" id="KW-0274">FAD</keyword>
<keyword evidence="9" id="KW-0325">Glycoprotein</keyword>
<dbReference type="RefSeq" id="XP_038987646.1">
    <property type="nucleotide sequence ID" value="XM_039131718.1"/>
</dbReference>
<dbReference type="EC" id="1.8.3.2" evidence="11"/>
<dbReference type="SUPFAM" id="SSF52833">
    <property type="entry name" value="Thioredoxin-like"/>
    <property type="match status" value="1"/>
</dbReference>
<dbReference type="PROSITE" id="PS00194">
    <property type="entry name" value="THIOREDOXIN_1"/>
    <property type="match status" value="1"/>
</dbReference>
<evidence type="ECO:0000256" key="2">
    <source>
        <dbReference type="ARBA" id="ARBA00004613"/>
    </source>
</evidence>
<evidence type="ECO:0000256" key="3">
    <source>
        <dbReference type="ARBA" id="ARBA00022525"/>
    </source>
</evidence>
<feature type="signal peptide" evidence="12">
    <location>
        <begin position="1"/>
        <end position="25"/>
    </location>
</feature>
<keyword evidence="8" id="KW-1015">Disulfide bond</keyword>
<comment type="subcellular location">
    <subcellularLocation>
        <location evidence="2">Secreted</location>
    </subcellularLocation>
</comment>
<dbReference type="PROSITE" id="PS51324">
    <property type="entry name" value="ERV_ALR"/>
    <property type="match status" value="1"/>
</dbReference>
<dbReference type="GO" id="GO:0000139">
    <property type="term" value="C:Golgi membrane"/>
    <property type="evidence" value="ECO:0007669"/>
    <property type="project" value="TreeGrafter"/>
</dbReference>
<dbReference type="PANTHER" id="PTHR22897">
    <property type="entry name" value="QUIESCIN Q6-RELATED SULFHYDRYL OXIDASE"/>
    <property type="match status" value="1"/>
</dbReference>
<dbReference type="Gene3D" id="3.40.30.10">
    <property type="entry name" value="Glutaredoxin"/>
    <property type="match status" value="1"/>
</dbReference>
<keyword evidence="15" id="KW-1185">Reference proteome</keyword>
<evidence type="ECO:0000256" key="9">
    <source>
        <dbReference type="ARBA" id="ARBA00023180"/>
    </source>
</evidence>
<dbReference type="FunFam" id="3.40.30.10:FF:000244">
    <property type="entry name" value="Sulfhydryl oxidase"/>
    <property type="match status" value="1"/>
</dbReference>
<gene>
    <name evidence="16" type="primary">LOC103716811</name>
</gene>
<keyword evidence="11" id="KW-0472">Membrane</keyword>
<evidence type="ECO:0000256" key="5">
    <source>
        <dbReference type="ARBA" id="ARBA00022729"/>
    </source>
</evidence>
<dbReference type="OrthoDB" id="59470at2759"/>
<evidence type="ECO:0000256" key="7">
    <source>
        <dbReference type="ARBA" id="ARBA00023002"/>
    </source>
</evidence>
<keyword evidence="7 11" id="KW-0560">Oxidoreductase</keyword>
<proteinExistence type="predicted"/>
<dbReference type="Pfam" id="PF00085">
    <property type="entry name" value="Thioredoxin"/>
    <property type="match status" value="1"/>
</dbReference>